<accession>A0AAE1AMX0</accession>
<protein>
    <submittedName>
        <fullName evidence="2">Uncharacterized protein</fullName>
    </submittedName>
</protein>
<feature type="compositionally biased region" description="Low complexity" evidence="1">
    <location>
        <begin position="62"/>
        <end position="76"/>
    </location>
</feature>
<evidence type="ECO:0000256" key="1">
    <source>
        <dbReference type="SAM" id="MobiDB-lite"/>
    </source>
</evidence>
<keyword evidence="3" id="KW-1185">Reference proteome</keyword>
<dbReference type="EMBL" id="JAWDGP010001522">
    <property type="protein sequence ID" value="KAK3790669.1"/>
    <property type="molecule type" value="Genomic_DNA"/>
</dbReference>
<organism evidence="2 3">
    <name type="scientific">Elysia crispata</name>
    <name type="common">lettuce slug</name>
    <dbReference type="NCBI Taxonomy" id="231223"/>
    <lineage>
        <taxon>Eukaryota</taxon>
        <taxon>Metazoa</taxon>
        <taxon>Spiralia</taxon>
        <taxon>Lophotrochozoa</taxon>
        <taxon>Mollusca</taxon>
        <taxon>Gastropoda</taxon>
        <taxon>Heterobranchia</taxon>
        <taxon>Euthyneura</taxon>
        <taxon>Panpulmonata</taxon>
        <taxon>Sacoglossa</taxon>
        <taxon>Placobranchoidea</taxon>
        <taxon>Plakobranchidae</taxon>
        <taxon>Elysia</taxon>
    </lineage>
</organism>
<gene>
    <name evidence="2" type="ORF">RRG08_048793</name>
</gene>
<evidence type="ECO:0000313" key="3">
    <source>
        <dbReference type="Proteomes" id="UP001283361"/>
    </source>
</evidence>
<proteinExistence type="predicted"/>
<comment type="caution">
    <text evidence="2">The sequence shown here is derived from an EMBL/GenBank/DDBJ whole genome shotgun (WGS) entry which is preliminary data.</text>
</comment>
<sequence>MLIIVYEALHESKFVMETLTISVKIMDVKDTLGELVPRSGKDKLEILNSNVKERHACRGHESSSSIESNVSLRGGG</sequence>
<evidence type="ECO:0000313" key="2">
    <source>
        <dbReference type="EMBL" id="KAK3790669.1"/>
    </source>
</evidence>
<reference evidence="2" key="1">
    <citation type="journal article" date="2023" name="G3 (Bethesda)">
        <title>A reference genome for the long-term kleptoplast-retaining sea slug Elysia crispata morphotype clarki.</title>
        <authorList>
            <person name="Eastman K.E."/>
            <person name="Pendleton A.L."/>
            <person name="Shaikh M.A."/>
            <person name="Suttiyut T."/>
            <person name="Ogas R."/>
            <person name="Tomko P."/>
            <person name="Gavelis G."/>
            <person name="Widhalm J.R."/>
            <person name="Wisecaver J.H."/>
        </authorList>
    </citation>
    <scope>NUCLEOTIDE SEQUENCE</scope>
    <source>
        <strain evidence="2">ECLA1</strain>
    </source>
</reference>
<dbReference type="Proteomes" id="UP001283361">
    <property type="component" value="Unassembled WGS sequence"/>
</dbReference>
<name>A0AAE1AMX0_9GAST</name>
<dbReference type="AlphaFoldDB" id="A0AAE1AMX0"/>
<feature type="region of interest" description="Disordered" evidence="1">
    <location>
        <begin position="55"/>
        <end position="76"/>
    </location>
</feature>